<keyword evidence="1" id="KW-0539">Nucleus</keyword>
<dbReference type="CDD" id="cd11378">
    <property type="entry name" value="DUF296"/>
    <property type="match status" value="1"/>
</dbReference>
<dbReference type="Gene3D" id="3.30.1330.80">
    <property type="entry name" value="Hypothetical protein, similar to alpha- acetolactate decarboxylase, domain 2"/>
    <property type="match status" value="1"/>
</dbReference>
<dbReference type="Proteomes" id="UP000316621">
    <property type="component" value="Chromosome 1"/>
</dbReference>
<dbReference type="PANTHER" id="PTHR31500:SF51">
    <property type="entry name" value="AT-HOOK MOTIF NUCLEAR-LOCALIZED PROTEIN 8"/>
    <property type="match status" value="1"/>
</dbReference>
<keyword evidence="1" id="KW-0804">Transcription</keyword>
<keyword evidence="1" id="KW-0238">DNA-binding</keyword>
<accession>A0A4Y7IL16</accession>
<dbReference type="OrthoDB" id="1742671at2759"/>
<organism evidence="4 5">
    <name type="scientific">Papaver somniferum</name>
    <name type="common">Opium poppy</name>
    <dbReference type="NCBI Taxonomy" id="3469"/>
    <lineage>
        <taxon>Eukaryota</taxon>
        <taxon>Viridiplantae</taxon>
        <taxon>Streptophyta</taxon>
        <taxon>Embryophyta</taxon>
        <taxon>Tracheophyta</taxon>
        <taxon>Spermatophyta</taxon>
        <taxon>Magnoliopsida</taxon>
        <taxon>Ranunculales</taxon>
        <taxon>Papaveraceae</taxon>
        <taxon>Papaveroideae</taxon>
        <taxon>Papaver</taxon>
    </lineage>
</organism>
<evidence type="ECO:0000259" key="3">
    <source>
        <dbReference type="PROSITE" id="PS51742"/>
    </source>
</evidence>
<feature type="region of interest" description="Disordered" evidence="2">
    <location>
        <begin position="1"/>
        <end position="66"/>
    </location>
</feature>
<protein>
    <recommendedName>
        <fullName evidence="1">AT-hook motif nuclear-localized protein</fullName>
    </recommendedName>
</protein>
<dbReference type="PANTHER" id="PTHR31500">
    <property type="entry name" value="AT-HOOK MOTIF NUCLEAR-LOCALIZED PROTEIN 9"/>
    <property type="match status" value="1"/>
</dbReference>
<dbReference type="InterPro" id="IPR005175">
    <property type="entry name" value="PPC_dom"/>
</dbReference>
<evidence type="ECO:0000256" key="1">
    <source>
        <dbReference type="RuleBase" id="RU367031"/>
    </source>
</evidence>
<dbReference type="GO" id="GO:0003680">
    <property type="term" value="F:minor groove of adenine-thymine-rich DNA binding"/>
    <property type="evidence" value="ECO:0007669"/>
    <property type="project" value="UniProtKB-UniRule"/>
</dbReference>
<sequence length="403" mass="40707">MDAQDSTRLSSSSSKPPGMFTPAAAGGGNNASNSYGGASDLNQHHQQQQPIHGSGGGGTGGNSGGAPSYNNLFTSVNLTGGGGVAFPNQATLNFNTTATTSNTNNNNHGSSDSDQVKKKRGRPRKYTVEGGGIGGGGGGSGGGGDVALALTPLSSVPPTPQQTYMHTAPHSSEPPSKRIRGRPMGSGGRKQQLDALGSSGIGFTPHIIAVEAGEDVVSKIMAFLQQGPHAICILSANGAICNVTLRQPATFGGTVTYEGRFEIISLSGSFLLTNSGGRPSRTGGISVSLASSDGRLLGGGVAMLLAATPVQVVVGKFIMNEEKQIPEYPKQEPSFAPPHMMGFGAPVTAGSSPSQDASSESSDEGGSPPNRVPAAFNGTGQSVQSMSGYPSMGGWGTSHTMYP</sequence>
<dbReference type="AlphaFoldDB" id="A0A4Y7IL16"/>
<dbReference type="SUPFAM" id="SSF117856">
    <property type="entry name" value="AF0104/ALDC/Ptd012-like"/>
    <property type="match status" value="1"/>
</dbReference>
<feature type="compositionally biased region" description="Polar residues" evidence="2">
    <location>
        <begin position="40"/>
        <end position="51"/>
    </location>
</feature>
<keyword evidence="1" id="KW-0805">Transcription regulation</keyword>
<evidence type="ECO:0000256" key="2">
    <source>
        <dbReference type="SAM" id="MobiDB-lite"/>
    </source>
</evidence>
<feature type="region of interest" description="Disordered" evidence="2">
    <location>
        <begin position="329"/>
        <end position="403"/>
    </location>
</feature>
<comment type="subcellular location">
    <subcellularLocation>
        <location evidence="1">Nucleus</location>
    </subcellularLocation>
</comment>
<keyword evidence="5" id="KW-1185">Reference proteome</keyword>
<comment type="domain">
    <text evidence="1">The PPC domain mediates interactions between AHL proteins.</text>
</comment>
<dbReference type="STRING" id="3469.A0A4Y7IL16"/>
<feature type="compositionally biased region" description="Low complexity" evidence="2">
    <location>
        <begin position="30"/>
        <end position="39"/>
    </location>
</feature>
<dbReference type="PROSITE" id="PS51742">
    <property type="entry name" value="PPC"/>
    <property type="match status" value="1"/>
</dbReference>
<comment type="function">
    <text evidence="1">Transcription factor that specifically binds AT-rich DNA sequences related to the nuclear matrix attachment regions (MARs).</text>
</comment>
<dbReference type="OMA" id="KEPAGMK"/>
<dbReference type="Gramene" id="RZC48159">
    <property type="protein sequence ID" value="RZC48159"/>
    <property type="gene ID" value="C5167_041098"/>
</dbReference>
<feature type="compositionally biased region" description="Polar residues" evidence="2">
    <location>
        <begin position="161"/>
        <end position="174"/>
    </location>
</feature>
<feature type="compositionally biased region" description="Gly residues" evidence="2">
    <location>
        <begin position="129"/>
        <end position="145"/>
    </location>
</feature>
<proteinExistence type="predicted"/>
<dbReference type="GO" id="GO:0005634">
    <property type="term" value="C:nucleus"/>
    <property type="evidence" value="ECO:0007669"/>
    <property type="project" value="UniProtKB-SubCell"/>
</dbReference>
<evidence type="ECO:0000313" key="5">
    <source>
        <dbReference type="Proteomes" id="UP000316621"/>
    </source>
</evidence>
<feature type="region of interest" description="Disordered" evidence="2">
    <location>
        <begin position="96"/>
        <end position="191"/>
    </location>
</feature>
<evidence type="ECO:0000313" key="4">
    <source>
        <dbReference type="EMBL" id="RZC48159.1"/>
    </source>
</evidence>
<feature type="domain" description="PPC" evidence="3">
    <location>
        <begin position="197"/>
        <end position="338"/>
    </location>
</feature>
<feature type="compositionally biased region" description="Polar residues" evidence="2">
    <location>
        <begin position="378"/>
        <end position="388"/>
    </location>
</feature>
<name>A0A4Y7IL16_PAPSO</name>
<feature type="compositionally biased region" description="Low complexity" evidence="2">
    <location>
        <begin position="349"/>
        <end position="369"/>
    </location>
</feature>
<dbReference type="InterPro" id="IPR039605">
    <property type="entry name" value="AHL"/>
</dbReference>
<feature type="compositionally biased region" description="Low complexity" evidence="2">
    <location>
        <begin position="96"/>
        <end position="107"/>
    </location>
</feature>
<dbReference type="Pfam" id="PF03479">
    <property type="entry name" value="PCC"/>
    <property type="match status" value="1"/>
</dbReference>
<dbReference type="EMBL" id="CM010715">
    <property type="protein sequence ID" value="RZC48159.1"/>
    <property type="molecule type" value="Genomic_DNA"/>
</dbReference>
<reference evidence="4 5" key="1">
    <citation type="journal article" date="2018" name="Science">
        <title>The opium poppy genome and morphinan production.</title>
        <authorList>
            <person name="Guo L."/>
            <person name="Winzer T."/>
            <person name="Yang X."/>
            <person name="Li Y."/>
            <person name="Ning Z."/>
            <person name="He Z."/>
            <person name="Teodor R."/>
            <person name="Lu Y."/>
            <person name="Bowser T.A."/>
            <person name="Graham I.A."/>
            <person name="Ye K."/>
        </authorList>
    </citation>
    <scope>NUCLEOTIDE SEQUENCE [LARGE SCALE GENOMIC DNA]</scope>
    <source>
        <strain evidence="5">cv. HN1</strain>
        <tissue evidence="4">Leaves</tissue>
    </source>
</reference>
<gene>
    <name evidence="4" type="ORF">C5167_041098</name>
</gene>
<feature type="compositionally biased region" description="Gly residues" evidence="2">
    <location>
        <begin position="53"/>
        <end position="64"/>
    </location>
</feature>